<organism evidence="1 2">
    <name type="scientific">Hibiscus sabdariffa</name>
    <name type="common">roselle</name>
    <dbReference type="NCBI Taxonomy" id="183260"/>
    <lineage>
        <taxon>Eukaryota</taxon>
        <taxon>Viridiplantae</taxon>
        <taxon>Streptophyta</taxon>
        <taxon>Embryophyta</taxon>
        <taxon>Tracheophyta</taxon>
        <taxon>Spermatophyta</taxon>
        <taxon>Magnoliopsida</taxon>
        <taxon>eudicotyledons</taxon>
        <taxon>Gunneridae</taxon>
        <taxon>Pentapetalae</taxon>
        <taxon>rosids</taxon>
        <taxon>malvids</taxon>
        <taxon>Malvales</taxon>
        <taxon>Malvaceae</taxon>
        <taxon>Malvoideae</taxon>
        <taxon>Hibiscus</taxon>
    </lineage>
</organism>
<dbReference type="EMBL" id="JBBPBM010000006">
    <property type="protein sequence ID" value="KAK8580455.1"/>
    <property type="molecule type" value="Genomic_DNA"/>
</dbReference>
<dbReference type="Proteomes" id="UP001472677">
    <property type="component" value="Unassembled WGS sequence"/>
</dbReference>
<keyword evidence="2" id="KW-1185">Reference proteome</keyword>
<evidence type="ECO:0000313" key="2">
    <source>
        <dbReference type="Proteomes" id="UP001472677"/>
    </source>
</evidence>
<gene>
    <name evidence="1" type="ORF">V6N12_070729</name>
</gene>
<evidence type="ECO:0000313" key="1">
    <source>
        <dbReference type="EMBL" id="KAK8580455.1"/>
    </source>
</evidence>
<name>A0ABR2FHV6_9ROSI</name>
<sequence>MAMDTAALLVPKLGVAGQDNFHIYEYYGAPLANDWNGQAMYLIVNQLVLGNSVIRQQCELEGRSCYYLGATAVTFADFIIFCMLNRSYLAAYASQLTAKGPLPRFIEDIGFKTVEHPSIPVLVSVVFLRDVDSSVVRQPIFSGRNFFLLLRHGRNVSAIWLSTGGMADLFRFPNSKHLVQLGRSLWH</sequence>
<reference evidence="1 2" key="1">
    <citation type="journal article" date="2024" name="G3 (Bethesda)">
        <title>Genome assembly of Hibiscus sabdariffa L. provides insights into metabolisms of medicinal natural products.</title>
        <authorList>
            <person name="Kim T."/>
        </authorList>
    </citation>
    <scope>NUCLEOTIDE SEQUENCE [LARGE SCALE GENOMIC DNA]</scope>
    <source>
        <strain evidence="1">TK-2024</strain>
        <tissue evidence="1">Old leaves</tissue>
    </source>
</reference>
<proteinExistence type="predicted"/>
<protein>
    <submittedName>
        <fullName evidence="1">Uncharacterized protein</fullName>
    </submittedName>
</protein>
<accession>A0ABR2FHV6</accession>
<comment type="caution">
    <text evidence="1">The sequence shown here is derived from an EMBL/GenBank/DDBJ whole genome shotgun (WGS) entry which is preliminary data.</text>
</comment>